<evidence type="ECO:0000313" key="7">
    <source>
        <dbReference type="EMBL" id="GLJ61532.1"/>
    </source>
</evidence>
<dbReference type="InterPro" id="IPR050857">
    <property type="entry name" value="D-2-hydroxyacid_DH"/>
</dbReference>
<evidence type="ECO:0000256" key="4">
    <source>
        <dbReference type="RuleBase" id="RU003719"/>
    </source>
</evidence>
<dbReference type="RefSeq" id="WP_271173243.1">
    <property type="nucleotide sequence ID" value="NZ_BSEJ01000007.1"/>
</dbReference>
<comment type="similarity">
    <text evidence="1 4">Belongs to the D-isomer specific 2-hydroxyacid dehydrogenase family.</text>
</comment>
<evidence type="ECO:0000313" key="8">
    <source>
        <dbReference type="Proteomes" id="UP001142462"/>
    </source>
</evidence>
<dbReference type="PANTHER" id="PTHR42789:SF1">
    <property type="entry name" value="D-ISOMER SPECIFIC 2-HYDROXYACID DEHYDROGENASE FAMILY PROTEIN (AFU_ORTHOLOGUE AFUA_6G10090)"/>
    <property type="match status" value="1"/>
</dbReference>
<dbReference type="InterPro" id="IPR006139">
    <property type="entry name" value="D-isomer_2_OHA_DH_cat_dom"/>
</dbReference>
<accession>A0A9W6H2S7</accession>
<evidence type="ECO:0000256" key="1">
    <source>
        <dbReference type="ARBA" id="ARBA00005854"/>
    </source>
</evidence>
<keyword evidence="3" id="KW-0520">NAD</keyword>
<comment type="caution">
    <text evidence="7">The sequence shown here is derived from an EMBL/GenBank/DDBJ whole genome shotgun (WGS) entry which is preliminary data.</text>
</comment>
<evidence type="ECO:0000256" key="2">
    <source>
        <dbReference type="ARBA" id="ARBA00023002"/>
    </source>
</evidence>
<dbReference type="GO" id="GO:0051287">
    <property type="term" value="F:NAD binding"/>
    <property type="evidence" value="ECO:0007669"/>
    <property type="project" value="InterPro"/>
</dbReference>
<name>A0A9W6H2S7_9MICO</name>
<dbReference type="Gene3D" id="3.40.50.720">
    <property type="entry name" value="NAD(P)-binding Rossmann-like Domain"/>
    <property type="match status" value="2"/>
</dbReference>
<feature type="domain" description="D-isomer specific 2-hydroxyacid dehydrogenase NAD-binding" evidence="6">
    <location>
        <begin position="115"/>
        <end position="288"/>
    </location>
</feature>
<gene>
    <name evidence="7" type="ORF">GCM10017576_16620</name>
</gene>
<reference evidence="7" key="1">
    <citation type="journal article" date="2014" name="Int. J. Syst. Evol. Microbiol.">
        <title>Complete genome sequence of Corynebacterium casei LMG S-19264T (=DSM 44701T), isolated from a smear-ripened cheese.</title>
        <authorList>
            <consortium name="US DOE Joint Genome Institute (JGI-PGF)"/>
            <person name="Walter F."/>
            <person name="Albersmeier A."/>
            <person name="Kalinowski J."/>
            <person name="Ruckert C."/>
        </authorList>
    </citation>
    <scope>NUCLEOTIDE SEQUENCE</scope>
    <source>
        <strain evidence="7">VKM Ac-1020</strain>
    </source>
</reference>
<dbReference type="AlphaFoldDB" id="A0A9W6H2S7"/>
<dbReference type="InterPro" id="IPR006140">
    <property type="entry name" value="D-isomer_DH_NAD-bd"/>
</dbReference>
<evidence type="ECO:0000256" key="3">
    <source>
        <dbReference type="ARBA" id="ARBA00023027"/>
    </source>
</evidence>
<dbReference type="Proteomes" id="UP001142462">
    <property type="component" value="Unassembled WGS sequence"/>
</dbReference>
<keyword evidence="2 4" id="KW-0560">Oxidoreductase</keyword>
<dbReference type="SUPFAM" id="SSF52283">
    <property type="entry name" value="Formate/glycerate dehydrogenase catalytic domain-like"/>
    <property type="match status" value="1"/>
</dbReference>
<dbReference type="Pfam" id="PF00389">
    <property type="entry name" value="2-Hacid_dh"/>
    <property type="match status" value="1"/>
</dbReference>
<dbReference type="Pfam" id="PF02826">
    <property type="entry name" value="2-Hacid_dh_C"/>
    <property type="match status" value="1"/>
</dbReference>
<proteinExistence type="inferred from homology"/>
<keyword evidence="8" id="KW-1185">Reference proteome</keyword>
<dbReference type="EMBL" id="BSEJ01000007">
    <property type="protein sequence ID" value="GLJ61532.1"/>
    <property type="molecule type" value="Genomic_DNA"/>
</dbReference>
<dbReference type="CDD" id="cd12169">
    <property type="entry name" value="PGDH_like_1"/>
    <property type="match status" value="1"/>
</dbReference>
<dbReference type="InterPro" id="IPR036291">
    <property type="entry name" value="NAD(P)-bd_dom_sf"/>
</dbReference>
<protein>
    <submittedName>
        <fullName evidence="7">2-hydroxyacid dehydrogenase</fullName>
    </submittedName>
</protein>
<reference evidence="7" key="2">
    <citation type="submission" date="2023-01" db="EMBL/GenBank/DDBJ databases">
        <authorList>
            <person name="Sun Q."/>
            <person name="Evtushenko L."/>
        </authorList>
    </citation>
    <scope>NUCLEOTIDE SEQUENCE</scope>
    <source>
        <strain evidence="7">VKM Ac-1020</strain>
    </source>
</reference>
<evidence type="ECO:0000259" key="5">
    <source>
        <dbReference type="Pfam" id="PF00389"/>
    </source>
</evidence>
<dbReference type="SUPFAM" id="SSF51735">
    <property type="entry name" value="NAD(P)-binding Rossmann-fold domains"/>
    <property type="match status" value="1"/>
</dbReference>
<dbReference type="PANTHER" id="PTHR42789">
    <property type="entry name" value="D-ISOMER SPECIFIC 2-HYDROXYACID DEHYDROGENASE FAMILY PROTEIN (AFU_ORTHOLOGUE AFUA_6G10090)"/>
    <property type="match status" value="1"/>
</dbReference>
<evidence type="ECO:0000259" key="6">
    <source>
        <dbReference type="Pfam" id="PF02826"/>
    </source>
</evidence>
<dbReference type="GO" id="GO:0016616">
    <property type="term" value="F:oxidoreductase activity, acting on the CH-OH group of donors, NAD or NADP as acceptor"/>
    <property type="evidence" value="ECO:0007669"/>
    <property type="project" value="InterPro"/>
</dbReference>
<sequence>MGSLRRLAVLDDYQRVAASYADWDALRARGVDVVFFHEHLGDDAARALQGFDAVAAMRERTAFDRVALERLPALRLLVTTGMANASIDLVAARERGIVVAGTPGSAAGAPELTWALLLAALRNLPVEDGNARSGAWQQTVGREAEEMTLGIVGLGRIGSRIARYAHAFGMSVAAWSPHLTEERAAAAGAERASTLLELAERADILSLHLRLSDSTRLVVGERELRALGPDGLLVNTARAGLVDTDALVRGLTEGWLGGAALDVFDTEPLPHDHPLASAPRTVLTPHLGYVTSASYEVFYPAIVENVQAFLDGAPIRVLG</sequence>
<organism evidence="7 8">
    <name type="scientific">Microbacterium barkeri</name>
    <dbReference type="NCBI Taxonomy" id="33917"/>
    <lineage>
        <taxon>Bacteria</taxon>
        <taxon>Bacillati</taxon>
        <taxon>Actinomycetota</taxon>
        <taxon>Actinomycetes</taxon>
        <taxon>Micrococcales</taxon>
        <taxon>Microbacteriaceae</taxon>
        <taxon>Microbacterium</taxon>
    </lineage>
</organism>
<feature type="domain" description="D-isomer specific 2-hydroxyacid dehydrogenase catalytic" evidence="5">
    <location>
        <begin position="21"/>
        <end position="314"/>
    </location>
</feature>